<evidence type="ECO:0000313" key="7">
    <source>
        <dbReference type="Proteomes" id="UP000224567"/>
    </source>
</evidence>
<name>A0A2G2VC03_CAPBA</name>
<dbReference type="AlphaFoldDB" id="A0A2G2VC03"/>
<dbReference type="Proteomes" id="UP000224567">
    <property type="component" value="Unassembled WGS sequence"/>
</dbReference>
<dbReference type="GO" id="GO:0016592">
    <property type="term" value="C:mediator complex"/>
    <property type="evidence" value="ECO:0007669"/>
    <property type="project" value="InterPro"/>
</dbReference>
<gene>
    <name evidence="6" type="ORF">CQW23_29900</name>
</gene>
<evidence type="ECO:0008006" key="8">
    <source>
        <dbReference type="Google" id="ProtNLM"/>
    </source>
</evidence>
<comment type="caution">
    <text evidence="6">The sequence shown here is derived from an EMBL/GenBank/DDBJ whole genome shotgun (WGS) entry which is preliminary data.</text>
</comment>
<feature type="compositionally biased region" description="Basic and acidic residues" evidence="5">
    <location>
        <begin position="76"/>
        <end position="95"/>
    </location>
</feature>
<reference evidence="6 7" key="1">
    <citation type="journal article" date="2017" name="Genome Biol.">
        <title>New reference genome sequences of hot pepper reveal the massive evolution of plant disease-resistance genes by retroduplication.</title>
        <authorList>
            <person name="Kim S."/>
            <person name="Park J."/>
            <person name="Yeom S.I."/>
            <person name="Kim Y.M."/>
            <person name="Seo E."/>
            <person name="Kim K.T."/>
            <person name="Kim M.S."/>
            <person name="Lee J.M."/>
            <person name="Cheong K."/>
            <person name="Shin H.S."/>
            <person name="Kim S.B."/>
            <person name="Han K."/>
            <person name="Lee J."/>
            <person name="Park M."/>
            <person name="Lee H.A."/>
            <person name="Lee H.Y."/>
            <person name="Lee Y."/>
            <person name="Oh S."/>
            <person name="Lee J.H."/>
            <person name="Choi E."/>
            <person name="Choi E."/>
            <person name="Lee S.E."/>
            <person name="Jeon J."/>
            <person name="Kim H."/>
            <person name="Choi G."/>
            <person name="Song H."/>
            <person name="Lee J."/>
            <person name="Lee S.C."/>
            <person name="Kwon J.K."/>
            <person name="Lee H.Y."/>
            <person name="Koo N."/>
            <person name="Hong Y."/>
            <person name="Kim R.W."/>
            <person name="Kang W.H."/>
            <person name="Huh J.H."/>
            <person name="Kang B.C."/>
            <person name="Yang T.J."/>
            <person name="Lee Y.H."/>
            <person name="Bennetzen J.L."/>
            <person name="Choi D."/>
        </authorList>
    </citation>
    <scope>NUCLEOTIDE SEQUENCE [LARGE SCALE GENOMIC DNA]</scope>
    <source>
        <strain evidence="7">cv. PBC81</strain>
    </source>
</reference>
<dbReference type="PANTHER" id="PTHR22536:SF1">
    <property type="entry name" value="MEDIATOR OF RNA POLYMERASE II TRANSCRIPTION SUBUNIT 19"/>
    <property type="match status" value="1"/>
</dbReference>
<dbReference type="STRING" id="33114.A0A2G2VC03"/>
<sequence>MKLDQLIQYSSSLKETNLRIQLVDLDALRESFQLHEKTPIDLPSVFLVFHSLKKKHKKNKDKDKEHNKHKYRHKDRSKEKDKEKKKDRTDHHDSGADLSSGWRTWRNMARPFCCFVALAQG</sequence>
<protein>
    <recommendedName>
        <fullName evidence="8">Mediator of RNA polymerase II transcription subunit 19a</fullName>
    </recommendedName>
</protein>
<dbReference type="GO" id="GO:0045944">
    <property type="term" value="P:positive regulation of transcription by RNA polymerase II"/>
    <property type="evidence" value="ECO:0007669"/>
    <property type="project" value="TreeGrafter"/>
</dbReference>
<feature type="region of interest" description="Disordered" evidence="5">
    <location>
        <begin position="54"/>
        <end position="100"/>
    </location>
</feature>
<comment type="subcellular location">
    <subcellularLocation>
        <location evidence="1">Nucleus</location>
    </subcellularLocation>
</comment>
<dbReference type="InterPro" id="IPR019403">
    <property type="entry name" value="Mediator_Med19_met"/>
</dbReference>
<reference evidence="7" key="2">
    <citation type="journal article" date="2017" name="J. Anim. Genet.">
        <title>Multiple reference genome sequences of hot pepper reveal the massive evolution of plant disease resistance genes by retroduplication.</title>
        <authorList>
            <person name="Kim S."/>
            <person name="Park J."/>
            <person name="Yeom S.-I."/>
            <person name="Kim Y.-M."/>
            <person name="Seo E."/>
            <person name="Kim K.-T."/>
            <person name="Kim M.-S."/>
            <person name="Lee J.M."/>
            <person name="Cheong K."/>
            <person name="Shin H.-S."/>
            <person name="Kim S.-B."/>
            <person name="Han K."/>
            <person name="Lee J."/>
            <person name="Park M."/>
            <person name="Lee H.-A."/>
            <person name="Lee H.-Y."/>
            <person name="Lee Y."/>
            <person name="Oh S."/>
            <person name="Lee J.H."/>
            <person name="Choi E."/>
            <person name="Choi E."/>
            <person name="Lee S.E."/>
            <person name="Jeon J."/>
            <person name="Kim H."/>
            <person name="Choi G."/>
            <person name="Song H."/>
            <person name="Lee J."/>
            <person name="Lee S.-C."/>
            <person name="Kwon J.-K."/>
            <person name="Lee H.-Y."/>
            <person name="Koo N."/>
            <person name="Hong Y."/>
            <person name="Kim R.W."/>
            <person name="Kang W.-H."/>
            <person name="Huh J.H."/>
            <person name="Kang B.-C."/>
            <person name="Yang T.-J."/>
            <person name="Lee Y.-H."/>
            <person name="Bennetzen J.L."/>
            <person name="Choi D."/>
        </authorList>
    </citation>
    <scope>NUCLEOTIDE SEQUENCE [LARGE SCALE GENOMIC DNA]</scope>
    <source>
        <strain evidence="7">cv. PBC81</strain>
    </source>
</reference>
<keyword evidence="3" id="KW-0804">Transcription</keyword>
<evidence type="ECO:0000256" key="1">
    <source>
        <dbReference type="ARBA" id="ARBA00004123"/>
    </source>
</evidence>
<accession>A0A2G2VC03</accession>
<evidence type="ECO:0000256" key="4">
    <source>
        <dbReference type="ARBA" id="ARBA00023242"/>
    </source>
</evidence>
<organism evidence="6 7">
    <name type="scientific">Capsicum baccatum</name>
    <name type="common">Peruvian pepper</name>
    <dbReference type="NCBI Taxonomy" id="33114"/>
    <lineage>
        <taxon>Eukaryota</taxon>
        <taxon>Viridiplantae</taxon>
        <taxon>Streptophyta</taxon>
        <taxon>Embryophyta</taxon>
        <taxon>Tracheophyta</taxon>
        <taxon>Spermatophyta</taxon>
        <taxon>Magnoliopsida</taxon>
        <taxon>eudicotyledons</taxon>
        <taxon>Gunneridae</taxon>
        <taxon>Pentapetalae</taxon>
        <taxon>asterids</taxon>
        <taxon>lamiids</taxon>
        <taxon>Solanales</taxon>
        <taxon>Solanaceae</taxon>
        <taxon>Solanoideae</taxon>
        <taxon>Capsiceae</taxon>
        <taxon>Capsicum</taxon>
    </lineage>
</organism>
<evidence type="ECO:0000256" key="2">
    <source>
        <dbReference type="ARBA" id="ARBA00023015"/>
    </source>
</evidence>
<evidence type="ECO:0000313" key="6">
    <source>
        <dbReference type="EMBL" id="PHT30513.1"/>
    </source>
</evidence>
<evidence type="ECO:0000256" key="3">
    <source>
        <dbReference type="ARBA" id="ARBA00023163"/>
    </source>
</evidence>
<keyword evidence="4" id="KW-0539">Nucleus</keyword>
<proteinExistence type="predicted"/>
<evidence type="ECO:0000256" key="5">
    <source>
        <dbReference type="SAM" id="MobiDB-lite"/>
    </source>
</evidence>
<keyword evidence="2" id="KW-0805">Transcription regulation</keyword>
<keyword evidence="7" id="KW-1185">Reference proteome</keyword>
<dbReference type="GO" id="GO:0003712">
    <property type="term" value="F:transcription coregulator activity"/>
    <property type="evidence" value="ECO:0007669"/>
    <property type="project" value="InterPro"/>
</dbReference>
<dbReference type="EMBL" id="MLFT02000034">
    <property type="protein sequence ID" value="PHT30513.1"/>
    <property type="molecule type" value="Genomic_DNA"/>
</dbReference>
<dbReference type="PANTHER" id="PTHR22536">
    <property type="entry name" value="LUNG CANCER METASTASIS-RELATED LCMR1 PROTEIN"/>
    <property type="match status" value="1"/>
</dbReference>